<name>A0A6P7KUG6_BETSP</name>
<evidence type="ECO:0000313" key="3">
    <source>
        <dbReference type="RefSeq" id="XP_028985220.2"/>
    </source>
</evidence>
<feature type="region of interest" description="Disordered" evidence="1">
    <location>
        <begin position="24"/>
        <end position="65"/>
    </location>
</feature>
<protein>
    <submittedName>
        <fullName evidence="3">Uncharacterized protein LOC114843135</fullName>
    </submittedName>
</protein>
<dbReference type="GeneID" id="114843135"/>
<gene>
    <name evidence="3" type="primary">LOC114843135</name>
</gene>
<organism evidence="2 3">
    <name type="scientific">Betta splendens</name>
    <name type="common">Siamese fighting fish</name>
    <dbReference type="NCBI Taxonomy" id="158456"/>
    <lineage>
        <taxon>Eukaryota</taxon>
        <taxon>Metazoa</taxon>
        <taxon>Chordata</taxon>
        <taxon>Craniata</taxon>
        <taxon>Vertebrata</taxon>
        <taxon>Euteleostomi</taxon>
        <taxon>Actinopterygii</taxon>
        <taxon>Neopterygii</taxon>
        <taxon>Teleostei</taxon>
        <taxon>Neoteleostei</taxon>
        <taxon>Acanthomorphata</taxon>
        <taxon>Anabantaria</taxon>
        <taxon>Anabantiformes</taxon>
        <taxon>Anabantoidei</taxon>
        <taxon>Osphronemidae</taxon>
        <taxon>Betta</taxon>
    </lineage>
</organism>
<accession>A0A6P7KUG6</accession>
<dbReference type="RefSeq" id="XP_028985220.2">
    <property type="nucleotide sequence ID" value="XM_029129387.3"/>
</dbReference>
<dbReference type="AlphaFoldDB" id="A0A6P7KUG6"/>
<sequence length="246" mass="26161">MASTPSASALSAVLRCRGNVWTRNTPSKRPATAGYSLGLGVGTQRDAQPERARSSQTSAKAASLRGERVRGRLLVAHTSPRVDGGALRDEDVAGVKKSLYPKLWRLPARAQAARGLTPELRGAGTCSKITHFIQRETRRESCARARHPSGAAAGVLKVSVASPVALEDAAHVLDALRSACVSVAALVSQLMLWKLRGSTNARAAHLLCQEEERRSVALANGHSCADLTSTQRDPSCALKITEDRPD</sequence>
<dbReference type="InParanoid" id="A0A6P7KUG6"/>
<keyword evidence="2" id="KW-1185">Reference proteome</keyword>
<dbReference type="KEGG" id="bspl:114843135"/>
<dbReference type="Proteomes" id="UP000515150">
    <property type="component" value="Chromosome 16"/>
</dbReference>
<proteinExistence type="predicted"/>
<dbReference type="OrthoDB" id="8804023at2759"/>
<evidence type="ECO:0000256" key="1">
    <source>
        <dbReference type="SAM" id="MobiDB-lite"/>
    </source>
</evidence>
<reference evidence="3" key="1">
    <citation type="submission" date="2025-08" db="UniProtKB">
        <authorList>
            <consortium name="RefSeq"/>
        </authorList>
    </citation>
    <scope>IDENTIFICATION</scope>
</reference>
<evidence type="ECO:0000313" key="2">
    <source>
        <dbReference type="Proteomes" id="UP000515150"/>
    </source>
</evidence>